<dbReference type="Proteomes" id="UP000095287">
    <property type="component" value="Unplaced"/>
</dbReference>
<protein>
    <submittedName>
        <fullName evidence="9">Intraflagellar transport protein</fullName>
    </submittedName>
</protein>
<dbReference type="InterPro" id="IPR056156">
    <property type="entry name" value="TPR_IF140_C"/>
</dbReference>
<dbReference type="GO" id="GO:0005930">
    <property type="term" value="C:axoneme"/>
    <property type="evidence" value="ECO:0007669"/>
    <property type="project" value="TreeGrafter"/>
</dbReference>
<sequence length="421" mass="48236">MSDQLANLSLLAGGSDLVEAAKYYEDMPGYADKAVMLYHKAGMIGRALDLAFKTDQFSALDLIAKELDETSDPRVLERAAEFFANNQQYKKSAQLLAYAKSYAEAIELCRRTNVPLTEDFAETISPTKEAMPNTSERNKLLEKIAECCLQQSNYHYAAKKFAQAGNKIEAMRALIKSGDTPKIILFANTARNKDIYRLAGNYLQTINWKEDTSIMKHIETFYSKAGAYDSLAGFFESCAEVELEEYHDYEKTAIALAEAVRHLNRALDKNHDAYLSEKRNELDSRIRMIQDFLSIREIYENDPGEALRRLTALTEDPKAESFLRIGDVYAVIIIHNAKRGNYKRAHQMIEQFQQRLPRIDITEYIVPEVLDKICDEVKAPRVTRQNGGFQRDEDESEETVEYSHALRKQIEKHNFYETLDQ</sequence>
<evidence type="ECO:0000256" key="2">
    <source>
        <dbReference type="ARBA" id="ARBA00022574"/>
    </source>
</evidence>
<evidence type="ECO:0000259" key="6">
    <source>
        <dbReference type="Pfam" id="PF24760"/>
    </source>
</evidence>
<reference evidence="9" key="1">
    <citation type="submission" date="2016-11" db="UniProtKB">
        <authorList>
            <consortium name="WormBaseParasite"/>
        </authorList>
    </citation>
    <scope>IDENTIFICATION</scope>
</reference>
<evidence type="ECO:0000256" key="1">
    <source>
        <dbReference type="ARBA" id="ARBA00004138"/>
    </source>
</evidence>
<evidence type="ECO:0000313" key="9">
    <source>
        <dbReference type="WBParaSite" id="L893_g33620.t1"/>
    </source>
</evidence>
<keyword evidence="8" id="KW-1185">Reference proteome</keyword>
<feature type="domain" description="IF140 C-terminal TPR" evidence="6">
    <location>
        <begin position="229"/>
        <end position="352"/>
    </location>
</feature>
<keyword evidence="3" id="KW-0677">Repeat</keyword>
<keyword evidence="2" id="KW-0853">WD repeat</keyword>
<dbReference type="SUPFAM" id="SSF48371">
    <property type="entry name" value="ARM repeat"/>
    <property type="match status" value="1"/>
</dbReference>
<dbReference type="GO" id="GO:0035721">
    <property type="term" value="P:intraciliary retrograde transport"/>
    <property type="evidence" value="ECO:0007669"/>
    <property type="project" value="TreeGrafter"/>
</dbReference>
<dbReference type="PANTHER" id="PTHR15722">
    <property type="entry name" value="IFT140/172-RELATED"/>
    <property type="match status" value="1"/>
</dbReference>
<accession>A0A1I8A7F4</accession>
<dbReference type="InterPro" id="IPR016024">
    <property type="entry name" value="ARM-type_fold"/>
</dbReference>
<evidence type="ECO:0000256" key="5">
    <source>
        <dbReference type="ARBA" id="ARBA00023273"/>
    </source>
</evidence>
<evidence type="ECO:0000256" key="4">
    <source>
        <dbReference type="ARBA" id="ARBA00023069"/>
    </source>
</evidence>
<dbReference type="AlphaFoldDB" id="A0A1I8A7F4"/>
<feature type="domain" description="IF140/IFT172/WDR19 TPR" evidence="7">
    <location>
        <begin position="1"/>
        <end position="221"/>
    </location>
</feature>
<dbReference type="GO" id="GO:0030991">
    <property type="term" value="C:intraciliary transport particle A"/>
    <property type="evidence" value="ECO:0007669"/>
    <property type="project" value="TreeGrafter"/>
</dbReference>
<evidence type="ECO:0000259" key="7">
    <source>
        <dbReference type="Pfam" id="PF24762"/>
    </source>
</evidence>
<dbReference type="Pfam" id="PF24760">
    <property type="entry name" value="TPR_IF140_C"/>
    <property type="match status" value="1"/>
</dbReference>
<keyword evidence="4" id="KW-0969">Cilium</keyword>
<organism evidence="8 9">
    <name type="scientific">Steinernema glaseri</name>
    <dbReference type="NCBI Taxonomy" id="37863"/>
    <lineage>
        <taxon>Eukaryota</taxon>
        <taxon>Metazoa</taxon>
        <taxon>Ecdysozoa</taxon>
        <taxon>Nematoda</taxon>
        <taxon>Chromadorea</taxon>
        <taxon>Rhabditida</taxon>
        <taxon>Tylenchina</taxon>
        <taxon>Panagrolaimomorpha</taxon>
        <taxon>Strongyloidoidea</taxon>
        <taxon>Steinernematidae</taxon>
        <taxon>Steinernema</taxon>
    </lineage>
</organism>
<name>A0A1I8A7F4_9BILA</name>
<comment type="subcellular location">
    <subcellularLocation>
        <location evidence="1">Cell projection</location>
        <location evidence="1">Cilium</location>
    </subcellularLocation>
</comment>
<keyword evidence="5" id="KW-0966">Cell projection</keyword>
<evidence type="ECO:0000256" key="3">
    <source>
        <dbReference type="ARBA" id="ARBA00022737"/>
    </source>
</evidence>
<dbReference type="GO" id="GO:0036064">
    <property type="term" value="C:ciliary basal body"/>
    <property type="evidence" value="ECO:0007669"/>
    <property type="project" value="TreeGrafter"/>
</dbReference>
<dbReference type="PANTHER" id="PTHR15722:SF7">
    <property type="entry name" value="INTRAFLAGELLAR TRANSPORT PROTEIN 140 HOMOLOG"/>
    <property type="match status" value="1"/>
</dbReference>
<dbReference type="Pfam" id="PF24762">
    <property type="entry name" value="TPR_IF140-IFT172"/>
    <property type="match status" value="1"/>
</dbReference>
<evidence type="ECO:0000313" key="8">
    <source>
        <dbReference type="Proteomes" id="UP000095287"/>
    </source>
</evidence>
<dbReference type="WBParaSite" id="L893_g33620.t1">
    <property type="protein sequence ID" value="L893_g33620.t1"/>
    <property type="gene ID" value="L893_g33620"/>
</dbReference>
<dbReference type="InterPro" id="IPR056168">
    <property type="entry name" value="TPR_IF140/IFT172/WDR19"/>
</dbReference>
<proteinExistence type="predicted"/>